<accession>A0A2T9Y0G4</accession>
<evidence type="ECO:0000313" key="2">
    <source>
        <dbReference type="EMBL" id="PVU85774.1"/>
    </source>
</evidence>
<reference evidence="2 3" key="1">
    <citation type="journal article" date="2018" name="MBio">
        <title>Comparative Genomics Reveals the Core Gene Toolbox for the Fungus-Insect Symbiosis.</title>
        <authorList>
            <person name="Wang Y."/>
            <person name="Stata M."/>
            <person name="Wang W."/>
            <person name="Stajich J.E."/>
            <person name="White M.M."/>
            <person name="Moncalvo J.M."/>
        </authorList>
    </citation>
    <scope>NUCLEOTIDE SEQUENCE [LARGE SCALE GENOMIC DNA]</scope>
    <source>
        <strain evidence="2 3">SC-DP-2</strain>
    </source>
</reference>
<keyword evidence="3" id="KW-1185">Reference proteome</keyword>
<dbReference type="AlphaFoldDB" id="A0A2T9Y0G4"/>
<evidence type="ECO:0000256" key="1">
    <source>
        <dbReference type="SAM" id="MobiDB-lite"/>
    </source>
</evidence>
<gene>
    <name evidence="2" type="ORF">BB560_006912</name>
</gene>
<name>A0A2T9Y0G4_9FUNG</name>
<sequence length="221" mass="24657">MIQEYGLDSNLIIKNRLPNGPSKVINSVDSIIILLGDKNKLKENESRSAKGQGQGQGPSEGSMSTSKQRKDNDKSTGVDHRESTPFRTSEFCFTNNKLLELRDSNLQASNRKLNLMERQPTTLKLFNISETIQSLHQNWNKTPTVICSIDTQSSGCPIDTEGTERMDNIKQYAQIDRNPILSSLCGHPDSISNGYFLTGVEQVEEPMQLSTTKLHTVGRTK</sequence>
<feature type="region of interest" description="Disordered" evidence="1">
    <location>
        <begin position="42"/>
        <end position="84"/>
    </location>
</feature>
<protein>
    <submittedName>
        <fullName evidence="2">Uncharacterized protein</fullName>
    </submittedName>
</protein>
<feature type="non-terminal residue" evidence="2">
    <location>
        <position position="221"/>
    </location>
</feature>
<proteinExistence type="predicted"/>
<evidence type="ECO:0000313" key="3">
    <source>
        <dbReference type="Proteomes" id="UP000245609"/>
    </source>
</evidence>
<dbReference type="Proteomes" id="UP000245609">
    <property type="component" value="Unassembled WGS sequence"/>
</dbReference>
<comment type="caution">
    <text evidence="2">The sequence shown here is derived from an EMBL/GenBank/DDBJ whole genome shotgun (WGS) entry which is preliminary data.</text>
</comment>
<feature type="compositionally biased region" description="Basic and acidic residues" evidence="1">
    <location>
        <begin position="68"/>
        <end position="84"/>
    </location>
</feature>
<dbReference type="EMBL" id="MBFS01003604">
    <property type="protein sequence ID" value="PVU85774.1"/>
    <property type="molecule type" value="Genomic_DNA"/>
</dbReference>
<organism evidence="2 3">
    <name type="scientific">Smittium megazygosporum</name>
    <dbReference type="NCBI Taxonomy" id="133381"/>
    <lineage>
        <taxon>Eukaryota</taxon>
        <taxon>Fungi</taxon>
        <taxon>Fungi incertae sedis</taxon>
        <taxon>Zoopagomycota</taxon>
        <taxon>Kickxellomycotina</taxon>
        <taxon>Harpellomycetes</taxon>
        <taxon>Harpellales</taxon>
        <taxon>Legeriomycetaceae</taxon>
        <taxon>Smittium</taxon>
    </lineage>
</organism>